<proteinExistence type="predicted"/>
<reference evidence="2 3" key="1">
    <citation type="submission" date="2017-04" db="EMBL/GenBank/DDBJ databases">
        <authorList>
            <person name="Afonso C.L."/>
            <person name="Miller P.J."/>
            <person name="Scott M.A."/>
            <person name="Spackman E."/>
            <person name="Goraichik I."/>
            <person name="Dimitrov K.M."/>
            <person name="Suarez D.L."/>
            <person name="Swayne D.E."/>
        </authorList>
    </citation>
    <scope>NUCLEOTIDE SEQUENCE [LARGE SCALE GENOMIC DNA]</scope>
    <source>
        <strain evidence="2 3">DSM 3385</strain>
    </source>
</reference>
<evidence type="ECO:0000259" key="1">
    <source>
        <dbReference type="Pfam" id="PF01592"/>
    </source>
</evidence>
<protein>
    <submittedName>
        <fullName evidence="2">Nitrogen fixation protein NifU</fullName>
    </submittedName>
</protein>
<dbReference type="OrthoDB" id="5420642at2"/>
<accession>A0A1W2AED6</accession>
<gene>
    <name evidence="2" type="ORF">SAMN02746065_10511</name>
</gene>
<name>A0A1W2AED6_9BACT</name>
<dbReference type="Pfam" id="PF01592">
    <property type="entry name" value="NifU_N"/>
    <property type="match status" value="1"/>
</dbReference>
<dbReference type="PANTHER" id="PTHR10093">
    <property type="entry name" value="IRON-SULFUR CLUSTER ASSEMBLY ENZYME NIFU HOMOLOG"/>
    <property type="match status" value="1"/>
</dbReference>
<dbReference type="CDD" id="cd06664">
    <property type="entry name" value="IscU_like"/>
    <property type="match status" value="1"/>
</dbReference>
<evidence type="ECO:0000313" key="2">
    <source>
        <dbReference type="EMBL" id="SMC58950.1"/>
    </source>
</evidence>
<dbReference type="Gene3D" id="3.90.1010.10">
    <property type="match status" value="1"/>
</dbReference>
<dbReference type="STRING" id="1121400.SAMN02746065_10511"/>
<dbReference type="AlphaFoldDB" id="A0A1W2AED6"/>
<dbReference type="SUPFAM" id="SSF82649">
    <property type="entry name" value="SufE/NifU"/>
    <property type="match status" value="1"/>
</dbReference>
<dbReference type="GO" id="GO:0016226">
    <property type="term" value="P:iron-sulfur cluster assembly"/>
    <property type="evidence" value="ECO:0007669"/>
    <property type="project" value="InterPro"/>
</dbReference>
<dbReference type="GO" id="GO:0005506">
    <property type="term" value="F:iron ion binding"/>
    <property type="evidence" value="ECO:0007669"/>
    <property type="project" value="InterPro"/>
</dbReference>
<organism evidence="2 3">
    <name type="scientific">Desulfocicer vacuolatum DSM 3385</name>
    <dbReference type="NCBI Taxonomy" id="1121400"/>
    <lineage>
        <taxon>Bacteria</taxon>
        <taxon>Pseudomonadati</taxon>
        <taxon>Thermodesulfobacteriota</taxon>
        <taxon>Desulfobacteria</taxon>
        <taxon>Desulfobacterales</taxon>
        <taxon>Desulfobacteraceae</taxon>
        <taxon>Desulfocicer</taxon>
    </lineage>
</organism>
<dbReference type="RefSeq" id="WP_084067467.1">
    <property type="nucleotide sequence ID" value="NZ_FWXY01000005.1"/>
</dbReference>
<dbReference type="Proteomes" id="UP000192418">
    <property type="component" value="Unassembled WGS sequence"/>
</dbReference>
<evidence type="ECO:0000313" key="3">
    <source>
        <dbReference type="Proteomes" id="UP000192418"/>
    </source>
</evidence>
<feature type="domain" description="NIF system FeS cluster assembly NifU N-terminal" evidence="1">
    <location>
        <begin position="20"/>
        <end position="133"/>
    </location>
</feature>
<dbReference type="EMBL" id="FWXY01000005">
    <property type="protein sequence ID" value="SMC58950.1"/>
    <property type="molecule type" value="Genomic_DNA"/>
</dbReference>
<sequence length="142" mass="15683">MEISVKPNESVRAMLVDSGYSNTAIDYYLNQPDMGSLADADHVSELTGQCGDTMKIFLKMNNDIIENAKIQVLGCPGAISAAMVCMEMIKGQSIEYARTITDRDIFRKLIEIPDQKQHCIRLAVKTMNKALDEITQAQPAAV</sequence>
<dbReference type="InterPro" id="IPR002871">
    <property type="entry name" value="NIF_FeS_clus_asmbl_NifU_N"/>
</dbReference>
<dbReference type="GO" id="GO:0051536">
    <property type="term" value="F:iron-sulfur cluster binding"/>
    <property type="evidence" value="ECO:0007669"/>
    <property type="project" value="InterPro"/>
</dbReference>
<keyword evidence="3" id="KW-1185">Reference proteome</keyword>